<evidence type="ECO:0000313" key="1">
    <source>
        <dbReference type="EMBL" id="JAP09731.1"/>
    </source>
</evidence>
<dbReference type="AlphaFoldDB" id="A0A0V0GP64"/>
<proteinExistence type="predicted"/>
<organism evidence="1">
    <name type="scientific">Solanum chacoense</name>
    <name type="common">Chaco potato</name>
    <dbReference type="NCBI Taxonomy" id="4108"/>
    <lineage>
        <taxon>Eukaryota</taxon>
        <taxon>Viridiplantae</taxon>
        <taxon>Streptophyta</taxon>
        <taxon>Embryophyta</taxon>
        <taxon>Tracheophyta</taxon>
        <taxon>Spermatophyta</taxon>
        <taxon>Magnoliopsida</taxon>
        <taxon>eudicotyledons</taxon>
        <taxon>Gunneridae</taxon>
        <taxon>Pentapetalae</taxon>
        <taxon>asterids</taxon>
        <taxon>lamiids</taxon>
        <taxon>Solanales</taxon>
        <taxon>Solanaceae</taxon>
        <taxon>Solanoideae</taxon>
        <taxon>Solaneae</taxon>
        <taxon>Solanum</taxon>
    </lineage>
</organism>
<protein>
    <submittedName>
        <fullName evidence="1">Putative ovule protein</fullName>
    </submittedName>
</protein>
<sequence>MCIPLILTFYIRWLRFRRSDKLKFNYNLAKRSGQLIFSRNFDLSLKYKQSNKFSEVERIAYSFACCVAQAR</sequence>
<accession>A0A0V0GP64</accession>
<reference evidence="1" key="1">
    <citation type="submission" date="2015-12" db="EMBL/GenBank/DDBJ databases">
        <title>Gene expression during late stages of embryo sac development: a critical building block for successful pollen-pistil interactions.</title>
        <authorList>
            <person name="Liu Y."/>
            <person name="Joly V."/>
            <person name="Sabar M."/>
            <person name="Matton D.P."/>
        </authorList>
    </citation>
    <scope>NUCLEOTIDE SEQUENCE</scope>
</reference>
<dbReference type="EMBL" id="GEDG01034439">
    <property type="protein sequence ID" value="JAP09731.1"/>
    <property type="molecule type" value="Transcribed_RNA"/>
</dbReference>
<name>A0A0V0GP64_SOLCH</name>